<name>A0A8S5S0C3_9CAUD</name>
<evidence type="ECO:0000313" key="1">
    <source>
        <dbReference type="EMBL" id="DAF44430.1"/>
    </source>
</evidence>
<reference evidence="1" key="1">
    <citation type="journal article" date="2021" name="Proc. Natl. Acad. Sci. U.S.A.">
        <title>A Catalog of Tens of Thousands of Viruses from Human Metagenomes Reveals Hidden Associations with Chronic Diseases.</title>
        <authorList>
            <person name="Tisza M.J."/>
            <person name="Buck C.B."/>
        </authorList>
    </citation>
    <scope>NUCLEOTIDE SEQUENCE</scope>
    <source>
        <strain evidence="1">Ct8Lf7</strain>
    </source>
</reference>
<accession>A0A8S5S0C3</accession>
<organism evidence="1">
    <name type="scientific">Podoviridae sp. ct8Lf7</name>
    <dbReference type="NCBI Taxonomy" id="2827723"/>
    <lineage>
        <taxon>Viruses</taxon>
        <taxon>Duplodnaviria</taxon>
        <taxon>Heunggongvirae</taxon>
        <taxon>Uroviricota</taxon>
        <taxon>Caudoviricetes</taxon>
    </lineage>
</organism>
<sequence>MHTFITIDYKWRLCSVYCRFYLLTKCFRPRYCLRSI</sequence>
<proteinExistence type="predicted"/>
<protein>
    <submittedName>
        <fullName evidence="1">Uncharacterized protein</fullName>
    </submittedName>
</protein>
<dbReference type="EMBL" id="BK032511">
    <property type="protein sequence ID" value="DAF44430.1"/>
    <property type="molecule type" value="Genomic_DNA"/>
</dbReference>